<feature type="domain" description="WAP" evidence="2">
    <location>
        <begin position="63"/>
        <end position="119"/>
    </location>
</feature>
<reference evidence="3" key="1">
    <citation type="journal article" date="2016" name="Dev. Comp. Immunol.">
        <title>Dorsal transcription factor is involved in regulating expression of crustin genes during white spot syndrome virus infection.</title>
        <authorList>
            <person name="Huang X."/>
            <person name="Wang W."/>
            <person name="Ren Q."/>
        </authorList>
    </citation>
    <scope>NUCLEOTIDE SEQUENCE</scope>
</reference>
<sequence>MLSLYTLSAVLIASSICLANGGAARDVFPCRRPTRLEVPNCREFCEKRLEFGEYSCCDEDTSPTSRPGSCPKTGWQASELDRFCANPDAQLCKNDGNCDRGLKCCYTTDTQHRICRRPDFVH</sequence>
<dbReference type="PROSITE" id="PS51390">
    <property type="entry name" value="WAP"/>
    <property type="match status" value="1"/>
</dbReference>
<name>A0A173G7W7_MACRS</name>
<dbReference type="Gene3D" id="4.10.75.10">
    <property type="entry name" value="Elafin-like"/>
    <property type="match status" value="1"/>
</dbReference>
<proteinExistence type="evidence at transcript level"/>
<dbReference type="Pfam" id="PF00095">
    <property type="entry name" value="WAP"/>
    <property type="match status" value="1"/>
</dbReference>
<dbReference type="GO" id="GO:0005576">
    <property type="term" value="C:extracellular region"/>
    <property type="evidence" value="ECO:0007669"/>
    <property type="project" value="InterPro"/>
</dbReference>
<dbReference type="InterPro" id="IPR036645">
    <property type="entry name" value="Elafin-like_sf"/>
</dbReference>
<evidence type="ECO:0000256" key="1">
    <source>
        <dbReference type="SAM" id="SignalP"/>
    </source>
</evidence>
<keyword evidence="1" id="KW-0732">Signal</keyword>
<dbReference type="SUPFAM" id="SSF57256">
    <property type="entry name" value="Elafin-like"/>
    <property type="match status" value="1"/>
</dbReference>
<evidence type="ECO:0000313" key="3">
    <source>
        <dbReference type="EMBL" id="ANH22234.1"/>
    </source>
</evidence>
<evidence type="ECO:0000259" key="2">
    <source>
        <dbReference type="PROSITE" id="PS51390"/>
    </source>
</evidence>
<protein>
    <submittedName>
        <fullName evidence="3">Crustin 5</fullName>
    </submittedName>
</protein>
<dbReference type="AlphaFoldDB" id="A0A173G7W7"/>
<dbReference type="EMBL" id="KX219630">
    <property type="protein sequence ID" value="ANH22234.1"/>
    <property type="molecule type" value="mRNA"/>
</dbReference>
<dbReference type="InterPro" id="IPR008197">
    <property type="entry name" value="WAP_dom"/>
</dbReference>
<dbReference type="GO" id="GO:0030414">
    <property type="term" value="F:peptidase inhibitor activity"/>
    <property type="evidence" value="ECO:0007669"/>
    <property type="project" value="InterPro"/>
</dbReference>
<organism evidence="3">
    <name type="scientific">Macrobrachium rosenbergii</name>
    <name type="common">Giant fresh water prawn</name>
    <dbReference type="NCBI Taxonomy" id="79674"/>
    <lineage>
        <taxon>Eukaryota</taxon>
        <taxon>Metazoa</taxon>
        <taxon>Ecdysozoa</taxon>
        <taxon>Arthropoda</taxon>
        <taxon>Crustacea</taxon>
        <taxon>Multicrustacea</taxon>
        <taxon>Malacostraca</taxon>
        <taxon>Eumalacostraca</taxon>
        <taxon>Eucarida</taxon>
        <taxon>Decapoda</taxon>
        <taxon>Pleocyemata</taxon>
        <taxon>Caridea</taxon>
        <taxon>Palaemonoidea</taxon>
        <taxon>Palaemonidae</taxon>
        <taxon>Macrobrachium</taxon>
    </lineage>
</organism>
<feature type="chain" id="PRO_5008006357" evidence="1">
    <location>
        <begin position="25"/>
        <end position="122"/>
    </location>
</feature>
<feature type="signal peptide" evidence="1">
    <location>
        <begin position="1"/>
        <end position="24"/>
    </location>
</feature>
<accession>A0A173G7W7</accession>